<proteinExistence type="predicted"/>
<dbReference type="EMBL" id="BART01024136">
    <property type="protein sequence ID" value="GAH01024.1"/>
    <property type="molecule type" value="Genomic_DNA"/>
</dbReference>
<organism evidence="1">
    <name type="scientific">marine sediment metagenome</name>
    <dbReference type="NCBI Taxonomy" id="412755"/>
    <lineage>
        <taxon>unclassified sequences</taxon>
        <taxon>metagenomes</taxon>
        <taxon>ecological metagenomes</taxon>
    </lineage>
</organism>
<evidence type="ECO:0000313" key="1">
    <source>
        <dbReference type="EMBL" id="GAH01024.1"/>
    </source>
</evidence>
<reference evidence="1" key="1">
    <citation type="journal article" date="2014" name="Front. Microbiol.">
        <title>High frequency of phylogenetically diverse reductive dehalogenase-homologous genes in deep subseafloor sedimentary metagenomes.</title>
        <authorList>
            <person name="Kawai M."/>
            <person name="Futagami T."/>
            <person name="Toyoda A."/>
            <person name="Takaki Y."/>
            <person name="Nishi S."/>
            <person name="Hori S."/>
            <person name="Arai W."/>
            <person name="Tsubouchi T."/>
            <person name="Morono Y."/>
            <person name="Uchiyama I."/>
            <person name="Ito T."/>
            <person name="Fujiyama A."/>
            <person name="Inagaki F."/>
            <person name="Takami H."/>
        </authorList>
    </citation>
    <scope>NUCLEOTIDE SEQUENCE</scope>
    <source>
        <strain evidence="1">Expedition CK06-06</strain>
    </source>
</reference>
<accession>X1D7H2</accession>
<sequence>MNFRDESDAIKTEGAFVGYKSAGYVTLNPSTRNYFTDREF</sequence>
<dbReference type="AlphaFoldDB" id="X1D7H2"/>
<protein>
    <submittedName>
        <fullName evidence="1">Uncharacterized protein</fullName>
    </submittedName>
</protein>
<comment type="caution">
    <text evidence="1">The sequence shown here is derived from an EMBL/GenBank/DDBJ whole genome shotgun (WGS) entry which is preliminary data.</text>
</comment>
<name>X1D7H2_9ZZZZ</name>
<gene>
    <name evidence="1" type="ORF">S01H4_43705</name>
</gene>